<evidence type="ECO:0000313" key="5">
    <source>
        <dbReference type="EMBL" id="KFI71121.1"/>
    </source>
</evidence>
<dbReference type="Proteomes" id="UP000029024">
    <property type="component" value="Unassembled WGS sequence"/>
</dbReference>
<dbReference type="InterPro" id="IPR003313">
    <property type="entry name" value="AraC-bd"/>
</dbReference>
<evidence type="ECO:0000256" key="1">
    <source>
        <dbReference type="ARBA" id="ARBA00023015"/>
    </source>
</evidence>
<dbReference type="PANTHER" id="PTHR43280:SF28">
    <property type="entry name" value="HTH-TYPE TRANSCRIPTIONAL ACTIVATOR RHAS"/>
    <property type="match status" value="1"/>
</dbReference>
<dbReference type="Pfam" id="PF02311">
    <property type="entry name" value="AraC_binding"/>
    <property type="match status" value="1"/>
</dbReference>
<name>A0A087BJC1_BIFLN</name>
<evidence type="ECO:0000256" key="3">
    <source>
        <dbReference type="ARBA" id="ARBA00023163"/>
    </source>
</evidence>
<dbReference type="SUPFAM" id="SSF46689">
    <property type="entry name" value="Homeodomain-like"/>
    <property type="match status" value="2"/>
</dbReference>
<dbReference type="GO" id="GO:0003700">
    <property type="term" value="F:DNA-binding transcription factor activity"/>
    <property type="evidence" value="ECO:0007669"/>
    <property type="project" value="InterPro"/>
</dbReference>
<dbReference type="InterPro" id="IPR037923">
    <property type="entry name" value="HTH-like"/>
</dbReference>
<dbReference type="EMBL" id="JGZA01000011">
    <property type="protein sequence ID" value="KFI71121.1"/>
    <property type="molecule type" value="Genomic_DNA"/>
</dbReference>
<evidence type="ECO:0000259" key="4">
    <source>
        <dbReference type="PROSITE" id="PS01124"/>
    </source>
</evidence>
<feature type="domain" description="HTH araC/xylS-type" evidence="4">
    <location>
        <begin position="182"/>
        <end position="280"/>
    </location>
</feature>
<dbReference type="InterPro" id="IPR020449">
    <property type="entry name" value="Tscrpt_reg_AraC-type_HTH"/>
</dbReference>
<evidence type="ECO:0000313" key="6">
    <source>
        <dbReference type="Proteomes" id="UP000029024"/>
    </source>
</evidence>
<sequence length="288" mass="32744">MRMSGSGFDSTESTYYLASPNNEVKDTFLYPLIAGSLSYLPGYSLRHRSVDNFMLAYIREGELNIKVAGRLFTVHEHQLLLMNCRNPHDFWTTMPCKDYFVHFDGPTANAYYRYLARNDEVAIIRERTDRIVNSMREIIDVMSGRTKLAPSSVAHLIDGILTDCDANNEIDRTGNATHIAIERVVSYIAEHLDEDLSIDRLAAIACLSRFYFAKAFREIVGTSPNEYVTRLRVIRAKYLLSLTDLTVLQISKDCGYRSQSTFGAMFKRSIGVTPSEYRSQLIISNLSD</sequence>
<protein>
    <submittedName>
        <fullName evidence="5">AraC family transcriptional regulator</fullName>
    </submittedName>
</protein>
<gene>
    <name evidence="5" type="ORF">BLSS_1345</name>
</gene>
<dbReference type="PROSITE" id="PS01124">
    <property type="entry name" value="HTH_ARAC_FAMILY_2"/>
    <property type="match status" value="1"/>
</dbReference>
<keyword evidence="2" id="KW-0238">DNA-binding</keyword>
<dbReference type="InterPro" id="IPR009057">
    <property type="entry name" value="Homeodomain-like_sf"/>
</dbReference>
<dbReference type="Pfam" id="PF12833">
    <property type="entry name" value="HTH_18"/>
    <property type="match status" value="1"/>
</dbReference>
<dbReference type="Gene3D" id="1.10.10.60">
    <property type="entry name" value="Homeodomain-like"/>
    <property type="match status" value="2"/>
</dbReference>
<dbReference type="InterPro" id="IPR018060">
    <property type="entry name" value="HTH_AraC"/>
</dbReference>
<keyword evidence="3" id="KW-0804">Transcription</keyword>
<dbReference type="GO" id="GO:0043565">
    <property type="term" value="F:sequence-specific DNA binding"/>
    <property type="evidence" value="ECO:0007669"/>
    <property type="project" value="InterPro"/>
</dbReference>
<dbReference type="SMART" id="SM00342">
    <property type="entry name" value="HTH_ARAC"/>
    <property type="match status" value="1"/>
</dbReference>
<dbReference type="PRINTS" id="PR00032">
    <property type="entry name" value="HTHARAC"/>
</dbReference>
<dbReference type="RefSeq" id="WP_080771037.1">
    <property type="nucleotide sequence ID" value="NZ_JGZA01000011.1"/>
</dbReference>
<dbReference type="AlphaFoldDB" id="A0A087BJC1"/>
<reference evidence="5 6" key="1">
    <citation type="submission" date="2014-03" db="EMBL/GenBank/DDBJ databases">
        <title>Genomics of Bifidobacteria.</title>
        <authorList>
            <person name="Ventura M."/>
            <person name="Milani C."/>
            <person name="Lugli G.A."/>
        </authorList>
    </citation>
    <scope>NUCLEOTIDE SEQUENCE [LARGE SCALE GENOMIC DNA]</scope>
    <source>
        <strain evidence="5 6">LMG 21814</strain>
    </source>
</reference>
<proteinExistence type="predicted"/>
<accession>A0A087BJC1</accession>
<dbReference type="PANTHER" id="PTHR43280">
    <property type="entry name" value="ARAC-FAMILY TRANSCRIPTIONAL REGULATOR"/>
    <property type="match status" value="1"/>
</dbReference>
<evidence type="ECO:0000256" key="2">
    <source>
        <dbReference type="ARBA" id="ARBA00023125"/>
    </source>
</evidence>
<dbReference type="SUPFAM" id="SSF51215">
    <property type="entry name" value="Regulatory protein AraC"/>
    <property type="match status" value="1"/>
</dbReference>
<comment type="caution">
    <text evidence="5">The sequence shown here is derived from an EMBL/GenBank/DDBJ whole genome shotgun (WGS) entry which is preliminary data.</text>
</comment>
<keyword evidence="1" id="KW-0805">Transcription regulation</keyword>
<organism evidence="5 6">
    <name type="scientific">Bifidobacterium longum subsp. suis</name>
    <dbReference type="NCBI Taxonomy" id="1695"/>
    <lineage>
        <taxon>Bacteria</taxon>
        <taxon>Bacillati</taxon>
        <taxon>Actinomycetota</taxon>
        <taxon>Actinomycetes</taxon>
        <taxon>Bifidobacteriales</taxon>
        <taxon>Bifidobacteriaceae</taxon>
        <taxon>Bifidobacterium</taxon>
    </lineage>
</organism>